<evidence type="ECO:0000256" key="1">
    <source>
        <dbReference type="ARBA" id="ARBA00008482"/>
    </source>
</evidence>
<dbReference type="OrthoDB" id="10267031at2759"/>
<evidence type="ECO:0000256" key="2">
    <source>
        <dbReference type="ARBA" id="ARBA00022490"/>
    </source>
</evidence>
<dbReference type="VEuPathDB" id="FungiDB:BCV72DRAFT_126650"/>
<evidence type="ECO:0000313" key="7">
    <source>
        <dbReference type="EMBL" id="ORE06230.1"/>
    </source>
</evidence>
<keyword evidence="4 5" id="KW-0648">Protein biosynthesis</keyword>
<comment type="function">
    <text evidence="5">Component of the eukaryotic translation initiation factor 3 (eIF-3) complex, which is involved in protein synthesis of a specialized repertoire of mRNAs and, together with other initiation factors, stimulates binding of mRNA and methionyl-tRNAi to the 40S ribosome. The eIF-3 complex specifically targets and initiates translation of a subset of mRNAs involved in cell proliferation.</text>
</comment>
<dbReference type="GO" id="GO:0001732">
    <property type="term" value="P:formation of cytoplasmic translation initiation complex"/>
    <property type="evidence" value="ECO:0007669"/>
    <property type="project" value="UniProtKB-UniRule"/>
</dbReference>
<evidence type="ECO:0000259" key="6">
    <source>
        <dbReference type="PROSITE" id="PS50250"/>
    </source>
</evidence>
<comment type="subunit">
    <text evidence="5">Component of the eukaryotic translation initiation factor 3 (eIF-3) complex.</text>
</comment>
<organism evidence="7">
    <name type="scientific">Rhizopus microsporus var. microsporus</name>
    <dbReference type="NCBI Taxonomy" id="86635"/>
    <lineage>
        <taxon>Eukaryota</taxon>
        <taxon>Fungi</taxon>
        <taxon>Fungi incertae sedis</taxon>
        <taxon>Mucoromycota</taxon>
        <taxon>Mucoromycotina</taxon>
        <taxon>Mucoromycetes</taxon>
        <taxon>Mucorales</taxon>
        <taxon>Mucorineae</taxon>
        <taxon>Rhizopodaceae</taxon>
        <taxon>Rhizopus</taxon>
    </lineage>
</organism>
<dbReference type="SUPFAM" id="SSF46785">
    <property type="entry name" value="Winged helix' DNA-binding domain"/>
    <property type="match status" value="1"/>
</dbReference>
<dbReference type="PANTHER" id="PTHR15350:SF2">
    <property type="entry name" value="EUKARYOTIC TRANSLATION INITIATION FACTOR 3 SUBUNIT M"/>
    <property type="match status" value="1"/>
</dbReference>
<keyword evidence="2 5" id="KW-0963">Cytoplasm</keyword>
<dbReference type="AlphaFoldDB" id="A0A1X0R2J4"/>
<dbReference type="Proteomes" id="UP000242414">
    <property type="component" value="Unassembled WGS sequence"/>
</dbReference>
<dbReference type="Pfam" id="PF01399">
    <property type="entry name" value="PCI"/>
    <property type="match status" value="1"/>
</dbReference>
<protein>
    <recommendedName>
        <fullName evidence="5">Eukaryotic translation initiation factor 3 subunit M</fullName>
        <shortName evidence="5">eIF3m</shortName>
    </recommendedName>
</protein>
<feature type="domain" description="PCI" evidence="6">
    <location>
        <begin position="189"/>
        <end position="348"/>
    </location>
</feature>
<dbReference type="PROSITE" id="PS50250">
    <property type="entry name" value="PCI"/>
    <property type="match status" value="1"/>
</dbReference>
<dbReference type="GO" id="GO:0016282">
    <property type="term" value="C:eukaryotic 43S preinitiation complex"/>
    <property type="evidence" value="ECO:0007669"/>
    <property type="project" value="UniProtKB-UniRule"/>
</dbReference>
<dbReference type="InterPro" id="IPR000717">
    <property type="entry name" value="PCI_dom"/>
</dbReference>
<proteinExistence type="inferred from homology"/>
<dbReference type="PANTHER" id="PTHR15350">
    <property type="entry name" value="COP9 SIGNALOSOME COMPLEX SUBUNIT 7/DENDRITIC CELL PROTEIN GA17"/>
    <property type="match status" value="1"/>
</dbReference>
<keyword evidence="3 5" id="KW-0396">Initiation factor</keyword>
<evidence type="ECO:0000256" key="3">
    <source>
        <dbReference type="ARBA" id="ARBA00022540"/>
    </source>
</evidence>
<dbReference type="GO" id="GO:0071541">
    <property type="term" value="C:eukaryotic translation initiation factor 3 complex, eIF3m"/>
    <property type="evidence" value="ECO:0007669"/>
    <property type="project" value="UniProtKB-UniRule"/>
</dbReference>
<dbReference type="Pfam" id="PF18005">
    <property type="entry name" value="eIF3m_C_helix"/>
    <property type="match status" value="1"/>
</dbReference>
<dbReference type="InterPro" id="IPR040750">
    <property type="entry name" value="eIF3m_C_helix"/>
</dbReference>
<dbReference type="EMBL" id="KV921927">
    <property type="protein sequence ID" value="ORE06230.1"/>
    <property type="molecule type" value="Genomic_DNA"/>
</dbReference>
<dbReference type="InterPro" id="IPR036390">
    <property type="entry name" value="WH_DNA-bd_sf"/>
</dbReference>
<dbReference type="GO" id="GO:0003743">
    <property type="term" value="F:translation initiation factor activity"/>
    <property type="evidence" value="ECO:0007669"/>
    <property type="project" value="UniProtKB-UniRule"/>
</dbReference>
<dbReference type="InterPro" id="IPR045237">
    <property type="entry name" value="COPS7/eIF3m"/>
</dbReference>
<evidence type="ECO:0000256" key="4">
    <source>
        <dbReference type="ARBA" id="ARBA00022917"/>
    </source>
</evidence>
<gene>
    <name evidence="7" type="ORF">BCV72DRAFT_126650</name>
</gene>
<accession>A0A1X0R2J4</accession>
<dbReference type="HAMAP" id="MF_03012">
    <property type="entry name" value="eIF3m"/>
    <property type="match status" value="1"/>
</dbReference>
<dbReference type="SMART" id="SM00088">
    <property type="entry name" value="PINT"/>
    <property type="match status" value="1"/>
</dbReference>
<dbReference type="InterPro" id="IPR027528">
    <property type="entry name" value="eIF3m"/>
</dbReference>
<comment type="similarity">
    <text evidence="1">Belongs to the CSN7/EIF3M family. CSN7 subfamily.</text>
</comment>
<dbReference type="GO" id="GO:0033290">
    <property type="term" value="C:eukaryotic 48S preinitiation complex"/>
    <property type="evidence" value="ECO:0007669"/>
    <property type="project" value="UniProtKB-UniRule"/>
</dbReference>
<reference evidence="7" key="1">
    <citation type="journal article" date="2016" name="Proc. Natl. Acad. Sci. U.S.A.">
        <title>Lipid metabolic changes in an early divergent fungus govern the establishment of a mutualistic symbiosis with endobacteria.</title>
        <authorList>
            <person name="Lastovetsky O.A."/>
            <person name="Gaspar M.L."/>
            <person name="Mondo S.J."/>
            <person name="LaButti K.M."/>
            <person name="Sandor L."/>
            <person name="Grigoriev I.V."/>
            <person name="Henry S.A."/>
            <person name="Pawlowska T.E."/>
        </authorList>
    </citation>
    <scope>NUCLEOTIDE SEQUENCE [LARGE SCALE GENOMIC DNA]</scope>
    <source>
        <strain evidence="7">ATCC 52814</strain>
    </source>
</reference>
<evidence type="ECO:0000256" key="5">
    <source>
        <dbReference type="HAMAP-Rule" id="MF_03012"/>
    </source>
</evidence>
<comment type="similarity">
    <text evidence="5">Belongs to the eIF-3 subunit M family.</text>
</comment>
<sequence length="406" mass="45073">MSTASNIFVQGSVEAQITDLALYISKLKGEEGENEAPYVQHIKAILASDKKDTVFTEIAKEASIFLTENDRDVEGAFNLLLVIILGSAQGQLSTAVQTLVDTLTKTESNKTGLKQKILLNLYNALPGNSPLRYHAFVGLVEVTAQADELDSLYDQLEYIDAWSTKWGLDQSTQRELYSYLFEVLTKAGEDKLAFNFLLKKLTTFAENDKESTVLAKDIVLRAVSMENYYAFEDLLQYKAIQNLKGTEEYELLDVFLNGTLASYQSFASSHSNLIQHSENNIHKMRLLSLASLGSENLSRELKYADIANSLQIPEEEVEMWVIDVIRAGLVEAKLDQLNKTVIVHRSIYRVFGPEQWKKLSTTLSTWKENLNEILTVVGNAKLIAGGALQGGAASAIIVEGDAKVTN</sequence>
<name>A0A1X0R2J4_RHIZD</name>
<comment type="subcellular location">
    <subcellularLocation>
        <location evidence="5">Cytoplasm</location>
    </subcellularLocation>
</comment>